<dbReference type="AlphaFoldDB" id="A0A926FD79"/>
<dbReference type="EMBL" id="JACRTE010000005">
    <property type="protein sequence ID" value="MBC8596329.1"/>
    <property type="molecule type" value="Genomic_DNA"/>
</dbReference>
<organism evidence="1 2">
    <name type="scientific">Qingrenia yutianensis</name>
    <dbReference type="NCBI Taxonomy" id="2763676"/>
    <lineage>
        <taxon>Bacteria</taxon>
        <taxon>Bacillati</taxon>
        <taxon>Bacillota</taxon>
        <taxon>Clostridia</taxon>
        <taxon>Eubacteriales</taxon>
        <taxon>Oscillospiraceae</taxon>
        <taxon>Qingrenia</taxon>
    </lineage>
</organism>
<evidence type="ECO:0000313" key="1">
    <source>
        <dbReference type="EMBL" id="MBC8596329.1"/>
    </source>
</evidence>
<keyword evidence="2" id="KW-1185">Reference proteome</keyword>
<reference evidence="1" key="1">
    <citation type="submission" date="2020-08" db="EMBL/GenBank/DDBJ databases">
        <title>Genome public.</title>
        <authorList>
            <person name="Liu C."/>
            <person name="Sun Q."/>
        </authorList>
    </citation>
    <scope>NUCLEOTIDE SEQUENCE</scope>
    <source>
        <strain evidence="1">NSJ-50</strain>
    </source>
</reference>
<evidence type="ECO:0000313" key="2">
    <source>
        <dbReference type="Proteomes" id="UP000647416"/>
    </source>
</evidence>
<protein>
    <recommendedName>
        <fullName evidence="3">SynChlorMet cassette protein ScmC</fullName>
    </recommendedName>
</protein>
<accession>A0A926FD79</accession>
<comment type="caution">
    <text evidence="1">The sequence shown here is derived from an EMBL/GenBank/DDBJ whole genome shotgun (WGS) entry which is preliminary data.</text>
</comment>
<dbReference type="Proteomes" id="UP000647416">
    <property type="component" value="Unassembled WGS sequence"/>
</dbReference>
<name>A0A926FD79_9FIRM</name>
<dbReference type="RefSeq" id="WP_262431830.1">
    <property type="nucleotide sequence ID" value="NZ_JACRTE010000005.1"/>
</dbReference>
<proteinExistence type="predicted"/>
<dbReference type="SUPFAM" id="SSF53795">
    <property type="entry name" value="PEP carboxykinase-like"/>
    <property type="match status" value="1"/>
</dbReference>
<gene>
    <name evidence="1" type="ORF">H8706_05540</name>
</gene>
<sequence length="284" mass="31663">MNLKIANYYVRISGADFKEFDELFASYITNDKITDFDFEVEFSVKDEIQIPEEKLTAPLRNWQHCQTKDGGVCTMRIDEQGAFLRNDISPDGKKAKVSIANRDKIYGVDIWYISFFAIGEAFSYAMLKNKSGVLHSSSIVLNGSAIAFSAQSGTGKSTHTSIWQEVYPDTVIANDDTPVIKFQDSVPYLFGSPFAGTSGVNQNVSAPLKAVVFLHRGTENKIEKLSGARAVSYFVNEIRKPLVPDYLDLCMDFTDKILKSTPVYLLTCTPDERAVETVMNAVQI</sequence>
<evidence type="ECO:0008006" key="3">
    <source>
        <dbReference type="Google" id="ProtNLM"/>
    </source>
</evidence>